<evidence type="ECO:0000313" key="1">
    <source>
        <dbReference type="EMBL" id="AOS84100.1"/>
    </source>
</evidence>
<evidence type="ECO:0000313" key="2">
    <source>
        <dbReference type="Proteomes" id="UP000095185"/>
    </source>
</evidence>
<dbReference type="KEGG" id="clz:BIU88_08115"/>
<keyword evidence="2" id="KW-1185">Reference proteome</keyword>
<reference evidence="1" key="1">
    <citation type="submission" date="2016-09" db="EMBL/GenBank/DDBJ databases">
        <title>Genome sequence of Chlorobaculum limnaeum.</title>
        <authorList>
            <person name="Liu Z."/>
            <person name="Tank M."/>
            <person name="Bryant D.A."/>
        </authorList>
    </citation>
    <scope>NUCLEOTIDE SEQUENCE [LARGE SCALE GENOMIC DNA]</scope>
    <source>
        <strain evidence="1">DSM 1677</strain>
    </source>
</reference>
<dbReference type="Proteomes" id="UP000095185">
    <property type="component" value="Chromosome"/>
</dbReference>
<proteinExistence type="predicted"/>
<name>A0A1D8CYW9_CHLLM</name>
<gene>
    <name evidence="1" type="ORF">BIU88_08115</name>
</gene>
<dbReference type="EMBL" id="CP017305">
    <property type="protein sequence ID" value="AOS84100.1"/>
    <property type="molecule type" value="Genomic_DNA"/>
</dbReference>
<accession>A0A1D8CYW9</accession>
<dbReference type="AlphaFoldDB" id="A0A1D8CYW9"/>
<organism evidence="1 2">
    <name type="scientific">Chlorobaculum limnaeum</name>
    <dbReference type="NCBI Taxonomy" id="274537"/>
    <lineage>
        <taxon>Bacteria</taxon>
        <taxon>Pseudomonadati</taxon>
        <taxon>Chlorobiota</taxon>
        <taxon>Chlorobiia</taxon>
        <taxon>Chlorobiales</taxon>
        <taxon>Chlorobiaceae</taxon>
        <taxon>Chlorobaculum</taxon>
    </lineage>
</organism>
<protein>
    <submittedName>
        <fullName evidence="1">Uncharacterized protein</fullName>
    </submittedName>
</protein>
<sequence length="272" mass="31160">MDDKGRMLLLNEDAHEKRRTALNVEFKNDYWFSGTSLFLFKTISGSKKMDDGSLLFDPVWDKNGVLNKDDFERWAYQTINQAMRSRLLDIYNESYVAARLGHTYITESPFESEFLSLASISDKSKPSISTKFLEANNSFICIDSPETIIDLRTKYSKSFERFNLTLQNVSEQLLGYESDKFDQKARQLFQIEIMSQIDEMRDHTQSVSRNAFKGGVASIIGLSAAIYTGSPVPLVPSLILIAMSALNEASLPMSIKKRYEKRPAYIWHRITK</sequence>